<gene>
    <name evidence="1" type="ordered locus">DIP1592</name>
</gene>
<proteinExistence type="predicted"/>
<organism evidence="1 2">
    <name type="scientific">Corynebacterium diphtheriae (strain ATCC 700971 / NCTC 13129 / Biotype gravis)</name>
    <dbReference type="NCBI Taxonomy" id="257309"/>
    <lineage>
        <taxon>Bacteria</taxon>
        <taxon>Bacillati</taxon>
        <taxon>Actinomycetota</taxon>
        <taxon>Actinomycetes</taxon>
        <taxon>Mycobacteriales</taxon>
        <taxon>Corynebacteriaceae</taxon>
        <taxon>Corynebacterium</taxon>
    </lineage>
</organism>
<name>Q6NGD4_CORDI</name>
<sequence>MYLLQRVRTQRASYLVVKRLFFAKTLPLSLGLGLDGGRRFSMPTPSQFAVGVVNAADVKGALCAKS</sequence>
<dbReference type="Proteomes" id="UP000002198">
    <property type="component" value="Chromosome"/>
</dbReference>
<evidence type="ECO:0000313" key="2">
    <source>
        <dbReference type="Proteomes" id="UP000002198"/>
    </source>
</evidence>
<dbReference type="EMBL" id="BX248358">
    <property type="protein sequence ID" value="CAE50117.1"/>
    <property type="molecule type" value="Genomic_DNA"/>
</dbReference>
<dbReference type="HOGENOM" id="CLU_2823784_0_0_11"/>
<dbReference type="KEGG" id="cdi:DIP1592"/>
<dbReference type="AlphaFoldDB" id="Q6NGD4"/>
<protein>
    <submittedName>
        <fullName evidence="1">Uncharacterized protein</fullName>
    </submittedName>
</protein>
<dbReference type="STRING" id="257309.DIP1592"/>
<reference evidence="1 2" key="1">
    <citation type="journal article" date="2003" name="Nucleic Acids Res.">
        <title>The complete genome sequence and analysis of Corynebacterium diphtheriae NCTC13129.</title>
        <authorList>
            <person name="Cerdeno-Tarraga A.M."/>
            <person name="Efstratiou A."/>
            <person name="Dover L.G."/>
            <person name="Holden M.T.G."/>
            <person name="Pallen M."/>
            <person name="Bentley S.D."/>
            <person name="Besra G.S."/>
            <person name="Churcher C."/>
            <person name="James K.D."/>
            <person name="De Zoysa A."/>
            <person name="Chillingworth T."/>
            <person name="Cronin A."/>
            <person name="Dowd L."/>
            <person name="Feltwell T."/>
            <person name="Hamlin N."/>
            <person name="Holroyd S."/>
            <person name="Jagels K."/>
            <person name="Moule S."/>
            <person name="Quail M.A."/>
            <person name="Rabbinowitsch E."/>
            <person name="Rutherford K."/>
            <person name="Thomson N.R."/>
            <person name="Unwin L."/>
            <person name="Whitehead S."/>
            <person name="Barrell B.G.Parkhill.J."/>
        </authorList>
    </citation>
    <scope>NUCLEOTIDE SEQUENCE [LARGE SCALE GENOMIC DNA]</scope>
    <source>
        <strain evidence="2">ATCC 700971 / NCTC 13129 / Biotype gravis</strain>
    </source>
</reference>
<evidence type="ECO:0000313" key="1">
    <source>
        <dbReference type="EMBL" id="CAE50117.1"/>
    </source>
</evidence>
<accession>Q6NGD4</accession>
<keyword evidence="2" id="KW-1185">Reference proteome</keyword>